<reference evidence="1" key="1">
    <citation type="submission" date="2021-08" db="EMBL/GenBank/DDBJ databases">
        <title>Novel anaerobic bacterium isolated from sea squirt in East Sea, Republic of Korea.</title>
        <authorList>
            <person name="Nguyen T.H."/>
            <person name="Li Z."/>
            <person name="Lee Y.-J."/>
            <person name="Ko J."/>
            <person name="Kim S.-G."/>
        </authorList>
    </citation>
    <scope>NUCLEOTIDE SEQUENCE</scope>
    <source>
        <strain evidence="1">KCTC 25031</strain>
    </source>
</reference>
<dbReference type="EMBL" id="CP081303">
    <property type="protein sequence ID" value="QZE15170.1"/>
    <property type="molecule type" value="Genomic_DNA"/>
</dbReference>
<evidence type="ECO:0000313" key="1">
    <source>
        <dbReference type="EMBL" id="QZE15170.1"/>
    </source>
</evidence>
<organism evidence="1 2">
    <name type="scientific">Halosquirtibacter laminarini</name>
    <dbReference type="NCBI Taxonomy" id="3374600"/>
    <lineage>
        <taxon>Bacteria</taxon>
        <taxon>Pseudomonadati</taxon>
        <taxon>Bacteroidota</taxon>
        <taxon>Bacteroidia</taxon>
        <taxon>Marinilabiliales</taxon>
        <taxon>Prolixibacteraceae</taxon>
        <taxon>Halosquirtibacter</taxon>
    </lineage>
</organism>
<evidence type="ECO:0000313" key="2">
    <source>
        <dbReference type="Proteomes" id="UP000826212"/>
    </source>
</evidence>
<proteinExistence type="predicted"/>
<accession>A0AC61NPA0</accession>
<keyword evidence="2" id="KW-1185">Reference proteome</keyword>
<dbReference type="Proteomes" id="UP000826212">
    <property type="component" value="Chromosome"/>
</dbReference>
<protein>
    <submittedName>
        <fullName evidence="1">6-pyruvoyl tetrahydropterin synthase family protein</fullName>
    </submittedName>
</protein>
<gene>
    <name evidence="1" type="ORF">K4L44_04880</name>
</gene>
<name>A0AC61NPA0_9BACT</name>
<sequence>MNITKIFRFEGAHIVRGCSSVRCRENIHGHSYRVEVSLESDRLDNGFMVMDFSLLSKVKVLIDSFDHSYSVWDKESEEFMQMVDTFNKRHVTMPISPSAEGYSLLLFYVIDRIIKNTSFANNEGHVQLFSVKVHETETGSATCFAKDMEMVFFDLNDLKFSEGIQKEWKTPTWWHDLLQNKVFENEKPI</sequence>